<feature type="domain" description="FBD" evidence="1">
    <location>
        <begin position="128"/>
        <end position="169"/>
    </location>
</feature>
<keyword evidence="3" id="KW-1185">Reference proteome</keyword>
<dbReference type="PANTHER" id="PTHR31900:SF30">
    <property type="entry name" value="SUPERFAMILY PROTEIN, PUTATIVE-RELATED"/>
    <property type="match status" value="1"/>
</dbReference>
<name>A0A4Y7I854_PAPSO</name>
<evidence type="ECO:0000313" key="3">
    <source>
        <dbReference type="Proteomes" id="UP000316621"/>
    </source>
</evidence>
<reference evidence="2 3" key="1">
    <citation type="journal article" date="2018" name="Science">
        <title>The opium poppy genome and morphinan production.</title>
        <authorList>
            <person name="Guo L."/>
            <person name="Winzer T."/>
            <person name="Yang X."/>
            <person name="Li Y."/>
            <person name="Ning Z."/>
            <person name="He Z."/>
            <person name="Teodor R."/>
            <person name="Lu Y."/>
            <person name="Bowser T.A."/>
            <person name="Graham I.A."/>
            <person name="Ye K."/>
        </authorList>
    </citation>
    <scope>NUCLEOTIDE SEQUENCE [LARGE SCALE GENOMIC DNA]</scope>
    <source>
        <strain evidence="3">cv. HN1</strain>
        <tissue evidence="2">Leaves</tissue>
    </source>
</reference>
<dbReference type="Proteomes" id="UP000316621">
    <property type="component" value="Chromosome 1"/>
</dbReference>
<dbReference type="Pfam" id="PF08387">
    <property type="entry name" value="FBD"/>
    <property type="match status" value="1"/>
</dbReference>
<dbReference type="InterPro" id="IPR050232">
    <property type="entry name" value="FBL13/AtMIF1-like"/>
</dbReference>
<gene>
    <name evidence="2" type="ORF">C5167_036534</name>
</gene>
<accession>A0A4Y7I854</accession>
<evidence type="ECO:0000313" key="2">
    <source>
        <dbReference type="EMBL" id="RZC43589.1"/>
    </source>
</evidence>
<protein>
    <recommendedName>
        <fullName evidence="1">FBD domain-containing protein</fullName>
    </recommendedName>
</protein>
<dbReference type="AlphaFoldDB" id="A0A4Y7I854"/>
<organism evidence="2 3">
    <name type="scientific">Papaver somniferum</name>
    <name type="common">Opium poppy</name>
    <dbReference type="NCBI Taxonomy" id="3469"/>
    <lineage>
        <taxon>Eukaryota</taxon>
        <taxon>Viridiplantae</taxon>
        <taxon>Streptophyta</taxon>
        <taxon>Embryophyta</taxon>
        <taxon>Tracheophyta</taxon>
        <taxon>Spermatophyta</taxon>
        <taxon>Magnoliopsida</taxon>
        <taxon>Ranunculales</taxon>
        <taxon>Papaveraceae</taxon>
        <taxon>Papaveroideae</taxon>
        <taxon>Papaver</taxon>
    </lineage>
</organism>
<dbReference type="InterPro" id="IPR006566">
    <property type="entry name" value="FBD"/>
</dbReference>
<proteinExistence type="predicted"/>
<dbReference type="PANTHER" id="PTHR31900">
    <property type="entry name" value="F-BOX/RNI SUPERFAMILY PROTEIN-RELATED"/>
    <property type="match status" value="1"/>
</dbReference>
<evidence type="ECO:0000259" key="1">
    <source>
        <dbReference type="Pfam" id="PF08387"/>
    </source>
</evidence>
<dbReference type="EMBL" id="CM010715">
    <property type="protein sequence ID" value="RZC43589.1"/>
    <property type="molecule type" value="Genomic_DNA"/>
</dbReference>
<sequence length="217" mass="25216">MSITIRDGIPRHFVVESFPSLLDADIHYMYTEESVPVDVIPKFVEKISNVKLLKLSDYVFEKLEMAGVRSTSFPTFNNLNTLEVSFIKTQLVKPLFTFLQFSPNLESLVFRGVYRDKVNEDAFTLDVVPHCLLMNLKSIKFQYFKGQLKELDLVQLFLQNARVLQMVIIEISSDHFLNSNKKKHTAEDVEDFNKKIMEQLLKYKWASTDCVVKLCSF</sequence>
<dbReference type="SUPFAM" id="SSF52047">
    <property type="entry name" value="RNI-like"/>
    <property type="match status" value="1"/>
</dbReference>
<dbReference type="Gramene" id="RZC43589">
    <property type="protein sequence ID" value="RZC43589"/>
    <property type="gene ID" value="C5167_036534"/>
</dbReference>